<dbReference type="InterPro" id="IPR000667">
    <property type="entry name" value="Peptidase_S13"/>
</dbReference>
<keyword evidence="4" id="KW-0121">Carboxypeptidase</keyword>
<name>A0ABW6DIF6_9BACT</name>
<comment type="similarity">
    <text evidence="1">Belongs to the peptidase S13 family.</text>
</comment>
<dbReference type="PRINTS" id="PR00922">
    <property type="entry name" value="DADACBPTASE3"/>
</dbReference>
<dbReference type="RefSeq" id="WP_377983612.1">
    <property type="nucleotide sequence ID" value="NZ_JBBKXZ010000003.1"/>
</dbReference>
<feature type="chain" id="PRO_5045969692" evidence="3">
    <location>
        <begin position="22"/>
        <end position="413"/>
    </location>
</feature>
<dbReference type="InterPro" id="IPR012338">
    <property type="entry name" value="Beta-lactam/transpept-like"/>
</dbReference>
<accession>A0ABW6DIF6</accession>
<evidence type="ECO:0000313" key="5">
    <source>
        <dbReference type="Proteomes" id="UP001598138"/>
    </source>
</evidence>
<protein>
    <submittedName>
        <fullName evidence="4">D-alanyl-D-alanine carboxypeptidase</fullName>
        <ecNumber evidence="4">3.4.16.4</ecNumber>
    </submittedName>
</protein>
<keyword evidence="4" id="KW-0645">Protease</keyword>
<feature type="signal peptide" evidence="3">
    <location>
        <begin position="1"/>
        <end position="21"/>
    </location>
</feature>
<keyword evidence="5" id="KW-1185">Reference proteome</keyword>
<gene>
    <name evidence="4" type="ORF">U0R10_08880</name>
</gene>
<keyword evidence="3" id="KW-0732">Signal</keyword>
<evidence type="ECO:0000313" key="4">
    <source>
        <dbReference type="EMBL" id="MFD3394735.1"/>
    </source>
</evidence>
<dbReference type="EMBL" id="JBBKXZ010000003">
    <property type="protein sequence ID" value="MFD3394735.1"/>
    <property type="molecule type" value="Genomic_DNA"/>
</dbReference>
<dbReference type="EC" id="3.4.16.4" evidence="4"/>
<dbReference type="Proteomes" id="UP001598138">
    <property type="component" value="Unassembled WGS sequence"/>
</dbReference>
<comment type="caution">
    <text evidence="4">The sequence shown here is derived from an EMBL/GenBank/DDBJ whole genome shotgun (WGS) entry which is preliminary data.</text>
</comment>
<dbReference type="PANTHER" id="PTHR30023:SF0">
    <property type="entry name" value="PENICILLIN-SENSITIVE CARBOXYPEPTIDASE A"/>
    <property type="match status" value="1"/>
</dbReference>
<evidence type="ECO:0000256" key="3">
    <source>
        <dbReference type="SAM" id="SignalP"/>
    </source>
</evidence>
<dbReference type="SUPFAM" id="SSF56601">
    <property type="entry name" value="beta-lactamase/transpeptidase-like"/>
    <property type="match status" value="1"/>
</dbReference>
<evidence type="ECO:0000256" key="1">
    <source>
        <dbReference type="ARBA" id="ARBA00006096"/>
    </source>
</evidence>
<keyword evidence="2 4" id="KW-0378">Hydrolase</keyword>
<dbReference type="Gene3D" id="3.40.710.10">
    <property type="entry name" value="DD-peptidase/beta-lactamase superfamily"/>
    <property type="match status" value="2"/>
</dbReference>
<dbReference type="PANTHER" id="PTHR30023">
    <property type="entry name" value="D-ALANYL-D-ALANINE CARBOXYPEPTIDASE"/>
    <property type="match status" value="1"/>
</dbReference>
<dbReference type="Pfam" id="PF02113">
    <property type="entry name" value="Peptidase_S13"/>
    <property type="match status" value="1"/>
</dbReference>
<reference evidence="4 5" key="1">
    <citation type="submission" date="2024-03" db="EMBL/GenBank/DDBJ databases">
        <title>Aquirufa genome sequencing.</title>
        <authorList>
            <person name="Pitt A."/>
            <person name="Hahn M.W."/>
        </authorList>
    </citation>
    <scope>NUCLEOTIDE SEQUENCE [LARGE SCALE GENOMIC DNA]</scope>
    <source>
        <strain evidence="4 5">OSTEICH-129V</strain>
    </source>
</reference>
<dbReference type="GO" id="GO:0009002">
    <property type="term" value="F:serine-type D-Ala-D-Ala carboxypeptidase activity"/>
    <property type="evidence" value="ECO:0007669"/>
    <property type="project" value="UniProtKB-EC"/>
</dbReference>
<evidence type="ECO:0000256" key="2">
    <source>
        <dbReference type="ARBA" id="ARBA00022801"/>
    </source>
</evidence>
<dbReference type="PROSITE" id="PS51257">
    <property type="entry name" value="PROKAR_LIPOPROTEIN"/>
    <property type="match status" value="1"/>
</dbReference>
<sequence length="413" mass="46108">MTKLTYLVVLLAFLSSCTSLRVKKAFHSTSLPKQFSGVLIEEVATGNIVFTYQADQFFMPASNMKLATMLLAKRNLSDSIPSFKYHETADTLFFWGTGDPSLMHPHLKGDALLKKLQASNKVLVYADDASQVKALGDGWAWDDYNDDYSAEISLLPLYNNQISVQKKEGVWQISPKRFSQDIRITKQKEVLRARDSNHLDLPDTTAYPKQAIPFMTSVELTARLLADTLQKSIVTQTRAIPAAAKIHYAGLVDSLLVPMMYTSDNQIAEQLLYLIAAKRGWSGPTAKIIEQLKKENSVVADLRWVDGSGLSRYNLVRPTDMIQILRELENEVPMEKLKVLLPQSGRSGTMRNVKLQHGTAWAKSGSFGNTYDLSGFYQNAKGNMYRFSILSNLANRSVAASKADVITLLNALR</sequence>
<organism evidence="4 5">
    <name type="scientific">Aquirufa avitistagni</name>
    <dbReference type="NCBI Taxonomy" id="3104728"/>
    <lineage>
        <taxon>Bacteria</taxon>
        <taxon>Pseudomonadati</taxon>
        <taxon>Bacteroidota</taxon>
        <taxon>Cytophagia</taxon>
        <taxon>Cytophagales</taxon>
        <taxon>Flectobacillaceae</taxon>
        <taxon>Aquirufa</taxon>
    </lineage>
</organism>
<proteinExistence type="inferred from homology"/>